<evidence type="ECO:0000313" key="8">
    <source>
        <dbReference type="Proteomes" id="UP001172684"/>
    </source>
</evidence>
<evidence type="ECO:0000259" key="6">
    <source>
        <dbReference type="PROSITE" id="PS50250"/>
    </source>
</evidence>
<comment type="subcellular location">
    <subcellularLocation>
        <location evidence="4 5">Cytoplasm</location>
    </subcellularLocation>
</comment>
<dbReference type="SMART" id="SM00088">
    <property type="entry name" value="PINT"/>
    <property type="match status" value="1"/>
</dbReference>
<dbReference type="Pfam" id="PF21357">
    <property type="entry name" value="EIF3E_C"/>
    <property type="match status" value="1"/>
</dbReference>
<reference evidence="7" key="1">
    <citation type="submission" date="2022-10" db="EMBL/GenBank/DDBJ databases">
        <title>Culturing micro-colonial fungi from biological soil crusts in the Mojave desert and describing Neophaeococcomyces mojavensis, and introducing the new genera and species Taxawa tesnikishii.</title>
        <authorList>
            <person name="Kurbessoian T."/>
            <person name="Stajich J.E."/>
        </authorList>
    </citation>
    <scope>NUCLEOTIDE SEQUENCE</scope>
    <source>
        <strain evidence="7">TK_1</strain>
    </source>
</reference>
<comment type="function">
    <text evidence="4">Component of the eukaryotic translation initiation factor 3 (eIF-3) complex, which is involved in protein synthesis of a specialized repertoire of mRNAs and, together with other initiation factors, stimulates binding of mRNA and methionyl-tRNAi to the 40S ribosome. The eIF-3 complex specifically targets and initiates translation of a subset of mRNAs involved in cell proliferation.</text>
</comment>
<dbReference type="PROSITE" id="PS50250">
    <property type="entry name" value="PCI"/>
    <property type="match status" value="1"/>
</dbReference>
<sequence length="435" mass="50407">MADNQTNGAAASEDILEQYDLFPKLVQNLDRHLVFPIINAMGDEDDAEIARLKFELLKPTNMADFLENLDLQLHGKPTLDYQKMREEVGGRMQQLREETALIGEILENQDVINQLRSDKEQNLKFLTENYGVTADMVNKLYELGQLEYSCGMYEQASNTLFKYRLLAIDNPKVDEAAWGRVACQILAEEYESVLDELNKIAETIESRFFGAPLPQLQQRVWLIHWSLFPFFNYEPARDILTERFFQPQYINTIQTACPWILRYLTAAVITNRQRSRQSNQYQKQLKDLVRIVRQELYEYRDPVTDFIKALYVDFDFEEAQKKLGEAALILQKDFFLSDSADAFVEAARHLISESYCKIHQRIDIKDLSTRLGLSQSEGELWIVNLIRDTRVDAKIDYKAGTVIMNHPPQSVYQQIIERTKGGFFRTQVLSAAVGK</sequence>
<dbReference type="SMART" id="SM01186">
    <property type="entry name" value="eIF3_N"/>
    <property type="match status" value="1"/>
</dbReference>
<dbReference type="InterPro" id="IPR019010">
    <property type="entry name" value="eIF3e_N"/>
</dbReference>
<dbReference type="InterPro" id="IPR036390">
    <property type="entry name" value="WH_DNA-bd_sf"/>
</dbReference>
<evidence type="ECO:0000256" key="5">
    <source>
        <dbReference type="PIRNR" id="PIRNR016255"/>
    </source>
</evidence>
<keyword evidence="3 4" id="KW-0648">Protein biosynthesis</keyword>
<evidence type="ECO:0000256" key="3">
    <source>
        <dbReference type="ARBA" id="ARBA00022917"/>
    </source>
</evidence>
<dbReference type="CDD" id="cd21378">
    <property type="entry name" value="eIF3E"/>
    <property type="match status" value="1"/>
</dbReference>
<dbReference type="SUPFAM" id="SSF46785">
    <property type="entry name" value="Winged helix' DNA-binding domain"/>
    <property type="match status" value="1"/>
</dbReference>
<comment type="similarity">
    <text evidence="4 5">Belongs to the eIF-3 subunit E family.</text>
</comment>
<dbReference type="HAMAP" id="MF_03004">
    <property type="entry name" value="eIF3e"/>
    <property type="match status" value="1"/>
</dbReference>
<keyword evidence="8" id="KW-1185">Reference proteome</keyword>
<gene>
    <name evidence="4 7" type="primary">INT6</name>
    <name evidence="7" type="ORF">H2201_003408</name>
</gene>
<keyword evidence="2 4" id="KW-0396">Initiation factor</keyword>
<dbReference type="InterPro" id="IPR000717">
    <property type="entry name" value="PCI_dom"/>
</dbReference>
<dbReference type="Proteomes" id="UP001172684">
    <property type="component" value="Unassembled WGS sequence"/>
</dbReference>
<evidence type="ECO:0000256" key="4">
    <source>
        <dbReference type="HAMAP-Rule" id="MF_03004"/>
    </source>
</evidence>
<evidence type="ECO:0000313" key="7">
    <source>
        <dbReference type="EMBL" id="KAJ9666486.1"/>
    </source>
</evidence>
<dbReference type="EMBL" id="JAPDRL010000019">
    <property type="protein sequence ID" value="KAJ9666486.1"/>
    <property type="molecule type" value="Genomic_DNA"/>
</dbReference>
<proteinExistence type="inferred from homology"/>
<dbReference type="Pfam" id="PF09440">
    <property type="entry name" value="eIF3_N"/>
    <property type="match status" value="1"/>
</dbReference>
<dbReference type="GO" id="GO:0003743">
    <property type="term" value="F:translation initiation factor activity"/>
    <property type="evidence" value="ECO:0007669"/>
    <property type="project" value="UniProtKB-KW"/>
</dbReference>
<name>A0ABQ9NZJ5_9PEZI</name>
<dbReference type="PANTHER" id="PTHR10317">
    <property type="entry name" value="EUKARYOTIC TRANSLATION INITIATION FACTOR 3 SUBUNIT E"/>
    <property type="match status" value="1"/>
</dbReference>
<dbReference type="Pfam" id="PF01399">
    <property type="entry name" value="PCI"/>
    <property type="match status" value="1"/>
</dbReference>
<dbReference type="InterPro" id="IPR016650">
    <property type="entry name" value="eIF3e"/>
</dbReference>
<feature type="domain" description="PCI" evidence="6">
    <location>
        <begin position="229"/>
        <end position="409"/>
    </location>
</feature>
<comment type="subunit">
    <text evidence="4 5">Component of the eukaryotic translation initiation factor 3 (eIF-3) complex.</text>
</comment>
<protein>
    <recommendedName>
        <fullName evidence="4 5">Eukaryotic translation initiation factor 3 subunit E</fullName>
        <shortName evidence="4">eIF3e</shortName>
    </recommendedName>
</protein>
<evidence type="ECO:0000256" key="1">
    <source>
        <dbReference type="ARBA" id="ARBA00022490"/>
    </source>
</evidence>
<accession>A0ABQ9NZJ5</accession>
<dbReference type="PIRSF" id="PIRSF016255">
    <property type="entry name" value="eIF3e_su6"/>
    <property type="match status" value="1"/>
</dbReference>
<keyword evidence="1 4" id="KW-0963">Cytoplasm</keyword>
<organism evidence="7 8">
    <name type="scientific">Coniosporium apollinis</name>
    <dbReference type="NCBI Taxonomy" id="61459"/>
    <lineage>
        <taxon>Eukaryota</taxon>
        <taxon>Fungi</taxon>
        <taxon>Dikarya</taxon>
        <taxon>Ascomycota</taxon>
        <taxon>Pezizomycotina</taxon>
        <taxon>Dothideomycetes</taxon>
        <taxon>Dothideomycetes incertae sedis</taxon>
        <taxon>Coniosporium</taxon>
    </lineage>
</organism>
<comment type="caution">
    <text evidence="7">The sequence shown here is derived from an EMBL/GenBank/DDBJ whole genome shotgun (WGS) entry which is preliminary data.</text>
</comment>
<evidence type="ECO:0000256" key="2">
    <source>
        <dbReference type="ARBA" id="ARBA00022540"/>
    </source>
</evidence>